<sequence>MAWRVVAPPKIFYDDAKARKYTSSSRIVQIQATLSERALELLALPDDDVPKLLLDNGNSSFNFNSLSSKLHA</sequence>
<dbReference type="PANTHER" id="PTHR12734:SF0">
    <property type="entry name" value="18S RRNA (GUANINE-N(7))-METHYLTRANSFERASE-RELATED"/>
    <property type="match status" value="1"/>
</dbReference>
<proteinExistence type="predicted"/>
<evidence type="ECO:0000313" key="2">
    <source>
        <dbReference type="Proteomes" id="UP001603857"/>
    </source>
</evidence>
<reference evidence="1 2" key="1">
    <citation type="submission" date="2024-08" db="EMBL/GenBank/DDBJ databases">
        <title>Insights into the chromosomal genome structure of Flemingia macrophylla.</title>
        <authorList>
            <person name="Ding Y."/>
            <person name="Zhao Y."/>
            <person name="Bi W."/>
            <person name="Wu M."/>
            <person name="Zhao G."/>
            <person name="Gong Y."/>
            <person name="Li W."/>
            <person name="Zhang P."/>
        </authorList>
    </citation>
    <scope>NUCLEOTIDE SEQUENCE [LARGE SCALE GENOMIC DNA]</scope>
    <source>
        <strain evidence="1">DYQJB</strain>
        <tissue evidence="1">Leaf</tissue>
    </source>
</reference>
<keyword evidence="2" id="KW-1185">Reference proteome</keyword>
<organism evidence="1 2">
    <name type="scientific">Flemingia macrophylla</name>
    <dbReference type="NCBI Taxonomy" id="520843"/>
    <lineage>
        <taxon>Eukaryota</taxon>
        <taxon>Viridiplantae</taxon>
        <taxon>Streptophyta</taxon>
        <taxon>Embryophyta</taxon>
        <taxon>Tracheophyta</taxon>
        <taxon>Spermatophyta</taxon>
        <taxon>Magnoliopsida</taxon>
        <taxon>eudicotyledons</taxon>
        <taxon>Gunneridae</taxon>
        <taxon>Pentapetalae</taxon>
        <taxon>rosids</taxon>
        <taxon>fabids</taxon>
        <taxon>Fabales</taxon>
        <taxon>Fabaceae</taxon>
        <taxon>Papilionoideae</taxon>
        <taxon>50 kb inversion clade</taxon>
        <taxon>NPAAA clade</taxon>
        <taxon>indigoferoid/millettioid clade</taxon>
        <taxon>Phaseoleae</taxon>
        <taxon>Flemingia</taxon>
    </lineage>
</organism>
<dbReference type="InterPro" id="IPR029063">
    <property type="entry name" value="SAM-dependent_MTases_sf"/>
</dbReference>
<dbReference type="AlphaFoldDB" id="A0ABD1MMG3"/>
<accession>A0ABD1MMG3</accession>
<dbReference type="Gene3D" id="3.40.50.150">
    <property type="entry name" value="Vaccinia Virus protein VP39"/>
    <property type="match status" value="1"/>
</dbReference>
<comment type="caution">
    <text evidence="1">The sequence shown here is derived from an EMBL/GenBank/DDBJ whole genome shotgun (WGS) entry which is preliminary data.</text>
</comment>
<evidence type="ECO:0000313" key="1">
    <source>
        <dbReference type="EMBL" id="KAL2336708.1"/>
    </source>
</evidence>
<dbReference type="EMBL" id="JBGMDY010000004">
    <property type="protein sequence ID" value="KAL2336708.1"/>
    <property type="molecule type" value="Genomic_DNA"/>
</dbReference>
<protein>
    <submittedName>
        <fullName evidence="1">Uncharacterized protein</fullName>
    </submittedName>
</protein>
<gene>
    <name evidence="1" type="ORF">Fmac_011154</name>
</gene>
<name>A0ABD1MMG3_9FABA</name>
<dbReference type="Proteomes" id="UP001603857">
    <property type="component" value="Unassembled WGS sequence"/>
</dbReference>
<dbReference type="InterPro" id="IPR039769">
    <property type="entry name" value="Bud23-like"/>
</dbReference>
<dbReference type="PANTHER" id="PTHR12734">
    <property type="entry name" value="METHYLTRANSFERASE-RELATED"/>
    <property type="match status" value="1"/>
</dbReference>